<protein>
    <submittedName>
        <fullName evidence="1">Uncharacterized protein</fullName>
    </submittedName>
</protein>
<dbReference type="KEGG" id="ccl:Clocl_3913"/>
<proteinExistence type="predicted"/>
<organism evidence="1 2">
    <name type="scientific">Acetivibrio clariflavus (strain DSM 19732 / NBRC 101661 / EBR45)</name>
    <name type="common">Clostridium clariflavum</name>
    <dbReference type="NCBI Taxonomy" id="720554"/>
    <lineage>
        <taxon>Bacteria</taxon>
        <taxon>Bacillati</taxon>
        <taxon>Bacillota</taxon>
        <taxon>Clostridia</taxon>
        <taxon>Eubacteriales</taxon>
        <taxon>Oscillospiraceae</taxon>
        <taxon>Acetivibrio</taxon>
    </lineage>
</organism>
<keyword evidence="2" id="KW-1185">Reference proteome</keyword>
<evidence type="ECO:0000313" key="1">
    <source>
        <dbReference type="EMBL" id="AEV70353.1"/>
    </source>
</evidence>
<accession>G8M2I3</accession>
<evidence type="ECO:0000313" key="2">
    <source>
        <dbReference type="Proteomes" id="UP000005435"/>
    </source>
</evidence>
<sequence>MKKIALLYFMGDSDKTCENNSGSIISIFFKWIFLPGLFGKLRRLIKIKLVMGEKIQVDSSLAIQGIKLPYTLEEFNNLGKAKKNRLDKIISKICSENSITKCIMPAICSCSLKSCEKSNFDGKIVYTALAEYILNDLCEKKGFSIREIDIAVIQGEDDLLPYLIIKLLSPVVKFITLVTDQKESMDKKIEEICDETGLSVRITDNLEDVLKNCDLIINYGNIKINGIKYSIDSNSIIINYGELEDLLPEVKKTVICGIDIGLGDKYLQAFEKEIFKFYSSTEIAEIVLTNKKDENIDNLHNLLDLKTIESIKEYFIEEGFYVKGYL</sequence>
<reference evidence="1 2" key="2">
    <citation type="journal article" date="2012" name="Stand. Genomic Sci.">
        <title>Complete Genome Sequence of Clostridium clariflavum DSM 19732.</title>
        <authorList>
            <person name="Izquierdo J.A."/>
            <person name="Goodwin L."/>
            <person name="Davenport K.W."/>
            <person name="Teshima H."/>
            <person name="Bruce D."/>
            <person name="Detter C."/>
            <person name="Tapia R."/>
            <person name="Han S."/>
            <person name="Land M."/>
            <person name="Hauser L."/>
            <person name="Jeffries C.D."/>
            <person name="Han J."/>
            <person name="Pitluck S."/>
            <person name="Nolan M."/>
            <person name="Chen A."/>
            <person name="Huntemann M."/>
            <person name="Mavromatis K."/>
            <person name="Mikhailova N."/>
            <person name="Liolios K."/>
            <person name="Woyke T."/>
            <person name="Lynd L.R."/>
        </authorList>
    </citation>
    <scope>NUCLEOTIDE SEQUENCE [LARGE SCALE GENOMIC DNA]</scope>
    <source>
        <strain evidence="2">DSM 19732 / NBRC 101661 / EBR45</strain>
    </source>
</reference>
<dbReference type="AlphaFoldDB" id="G8M2I3"/>
<dbReference type="EMBL" id="CP003065">
    <property type="protein sequence ID" value="AEV70353.1"/>
    <property type="molecule type" value="Genomic_DNA"/>
</dbReference>
<dbReference type="HOGENOM" id="CLU_876358_0_0_9"/>
<dbReference type="eggNOG" id="ENOG5032YVS">
    <property type="taxonomic scope" value="Bacteria"/>
</dbReference>
<gene>
    <name evidence="1" type="ordered locus">Clocl_3913</name>
</gene>
<dbReference type="OrthoDB" id="2083685at2"/>
<dbReference type="Proteomes" id="UP000005435">
    <property type="component" value="Chromosome"/>
</dbReference>
<reference evidence="2" key="1">
    <citation type="submission" date="2011-12" db="EMBL/GenBank/DDBJ databases">
        <title>Complete sequence of Clostridium clariflavum DSM 19732.</title>
        <authorList>
            <consortium name="US DOE Joint Genome Institute"/>
            <person name="Lucas S."/>
            <person name="Han J."/>
            <person name="Lapidus A."/>
            <person name="Cheng J.-F."/>
            <person name="Goodwin L."/>
            <person name="Pitluck S."/>
            <person name="Peters L."/>
            <person name="Teshima H."/>
            <person name="Detter J.C."/>
            <person name="Han C."/>
            <person name="Tapia R."/>
            <person name="Land M."/>
            <person name="Hauser L."/>
            <person name="Kyrpides N."/>
            <person name="Ivanova N."/>
            <person name="Pagani I."/>
            <person name="Kitzmiller T."/>
            <person name="Lynd L."/>
            <person name="Izquierdo J."/>
            <person name="Woyke T."/>
        </authorList>
    </citation>
    <scope>NUCLEOTIDE SEQUENCE [LARGE SCALE GENOMIC DNA]</scope>
    <source>
        <strain evidence="2">DSM 19732 / NBRC 101661 / EBR45</strain>
    </source>
</reference>
<name>G8M2I3_ACECE</name>
<dbReference type="RefSeq" id="WP_014256854.1">
    <property type="nucleotide sequence ID" value="NC_016627.1"/>
</dbReference>